<evidence type="ECO:0000256" key="1">
    <source>
        <dbReference type="SAM" id="MobiDB-lite"/>
    </source>
</evidence>
<sequence>MPSLLSLEPRPMIILLLSFHKVVHGNDPCGDEIFHLDVTGSEIVWKVNATAGTSIMVALDNGSDEQWSGAVRISLLFVFGGGNACLTPRPGPQVTVTGSDTSCLTSSSANRGSGSSSSSASRTAAYTPPANAASSVPSGSDAANAGTTRAVFGISSALALIGAAVVGVSL</sequence>
<proteinExistence type="predicted"/>
<feature type="region of interest" description="Disordered" evidence="1">
    <location>
        <begin position="96"/>
        <end position="140"/>
    </location>
</feature>
<organism evidence="2 3">
    <name type="scientific">Serendipita vermifera MAFF 305830</name>
    <dbReference type="NCBI Taxonomy" id="933852"/>
    <lineage>
        <taxon>Eukaryota</taxon>
        <taxon>Fungi</taxon>
        <taxon>Dikarya</taxon>
        <taxon>Basidiomycota</taxon>
        <taxon>Agaricomycotina</taxon>
        <taxon>Agaricomycetes</taxon>
        <taxon>Sebacinales</taxon>
        <taxon>Serendipitaceae</taxon>
        <taxon>Serendipita</taxon>
    </lineage>
</organism>
<gene>
    <name evidence="2" type="ORF">M408DRAFT_156771</name>
</gene>
<reference evidence="2 3" key="1">
    <citation type="submission" date="2014-04" db="EMBL/GenBank/DDBJ databases">
        <authorList>
            <consortium name="DOE Joint Genome Institute"/>
            <person name="Kuo A."/>
            <person name="Zuccaro A."/>
            <person name="Kohler A."/>
            <person name="Nagy L.G."/>
            <person name="Floudas D."/>
            <person name="Copeland A."/>
            <person name="Barry K.W."/>
            <person name="Cichocki N."/>
            <person name="Veneault-Fourrey C."/>
            <person name="LaButti K."/>
            <person name="Lindquist E.A."/>
            <person name="Lipzen A."/>
            <person name="Lundell T."/>
            <person name="Morin E."/>
            <person name="Murat C."/>
            <person name="Sun H."/>
            <person name="Tunlid A."/>
            <person name="Henrissat B."/>
            <person name="Grigoriev I.V."/>
            <person name="Hibbett D.S."/>
            <person name="Martin F."/>
            <person name="Nordberg H.P."/>
            <person name="Cantor M.N."/>
            <person name="Hua S.X."/>
        </authorList>
    </citation>
    <scope>NUCLEOTIDE SEQUENCE [LARGE SCALE GENOMIC DNA]</scope>
    <source>
        <strain evidence="2 3">MAFF 305830</strain>
    </source>
</reference>
<reference evidence="3" key="2">
    <citation type="submission" date="2015-01" db="EMBL/GenBank/DDBJ databases">
        <title>Evolutionary Origins and Diversification of the Mycorrhizal Mutualists.</title>
        <authorList>
            <consortium name="DOE Joint Genome Institute"/>
            <consortium name="Mycorrhizal Genomics Consortium"/>
            <person name="Kohler A."/>
            <person name="Kuo A."/>
            <person name="Nagy L.G."/>
            <person name="Floudas D."/>
            <person name="Copeland A."/>
            <person name="Barry K.W."/>
            <person name="Cichocki N."/>
            <person name="Veneault-Fourrey C."/>
            <person name="LaButti K."/>
            <person name="Lindquist E.A."/>
            <person name="Lipzen A."/>
            <person name="Lundell T."/>
            <person name="Morin E."/>
            <person name="Murat C."/>
            <person name="Riley R."/>
            <person name="Ohm R."/>
            <person name="Sun H."/>
            <person name="Tunlid A."/>
            <person name="Henrissat B."/>
            <person name="Grigoriev I.V."/>
            <person name="Hibbett D.S."/>
            <person name="Martin F."/>
        </authorList>
    </citation>
    <scope>NUCLEOTIDE SEQUENCE [LARGE SCALE GENOMIC DNA]</scope>
    <source>
        <strain evidence="3">MAFF 305830</strain>
    </source>
</reference>
<protein>
    <submittedName>
        <fullName evidence="2">Uncharacterized protein</fullName>
    </submittedName>
</protein>
<evidence type="ECO:0000313" key="3">
    <source>
        <dbReference type="Proteomes" id="UP000054097"/>
    </source>
</evidence>
<keyword evidence="3" id="KW-1185">Reference proteome</keyword>
<feature type="compositionally biased region" description="Low complexity" evidence="1">
    <location>
        <begin position="105"/>
        <end position="125"/>
    </location>
</feature>
<accession>A0A0C2XXH4</accession>
<dbReference type="HOGENOM" id="CLU_1571597_0_0_1"/>
<dbReference type="Proteomes" id="UP000054097">
    <property type="component" value="Unassembled WGS sequence"/>
</dbReference>
<evidence type="ECO:0000313" key="2">
    <source>
        <dbReference type="EMBL" id="KIM33552.1"/>
    </source>
</evidence>
<name>A0A0C2XXH4_SERVB</name>
<dbReference type="AlphaFoldDB" id="A0A0C2XXH4"/>
<dbReference type="EMBL" id="KN824278">
    <property type="protein sequence ID" value="KIM33552.1"/>
    <property type="molecule type" value="Genomic_DNA"/>
</dbReference>